<dbReference type="EMBL" id="AJVK01027528">
    <property type="status" value="NOT_ANNOTATED_CDS"/>
    <property type="molecule type" value="Genomic_DNA"/>
</dbReference>
<dbReference type="VEuPathDB" id="VectorBase:PPAI003888"/>
<evidence type="ECO:0000313" key="1">
    <source>
        <dbReference type="EnsemblMetazoa" id="PPAI003888-PA"/>
    </source>
</evidence>
<protein>
    <submittedName>
        <fullName evidence="1">Uncharacterized protein</fullName>
    </submittedName>
</protein>
<keyword evidence="2" id="KW-1185">Reference proteome</keyword>
<dbReference type="EnsemblMetazoa" id="PPAI003888-RA">
    <property type="protein sequence ID" value="PPAI003888-PA"/>
    <property type="gene ID" value="PPAI003888"/>
</dbReference>
<sequence>MVQCELCNNTTTATLFGSDSGDLSCCSPLRLAHVLVDSPSFQHLKWMPVQGEKRQLRRYRSKEIRQIENPTKPQSNDP</sequence>
<name>A0A1B0D8L5_PHLPP</name>
<dbReference type="AlphaFoldDB" id="A0A1B0D8L5"/>
<proteinExistence type="predicted"/>
<dbReference type="Proteomes" id="UP000092462">
    <property type="component" value="Unassembled WGS sequence"/>
</dbReference>
<organism evidence="1 2">
    <name type="scientific">Phlebotomus papatasi</name>
    <name type="common">Sandfly</name>
    <dbReference type="NCBI Taxonomy" id="29031"/>
    <lineage>
        <taxon>Eukaryota</taxon>
        <taxon>Metazoa</taxon>
        <taxon>Ecdysozoa</taxon>
        <taxon>Arthropoda</taxon>
        <taxon>Hexapoda</taxon>
        <taxon>Insecta</taxon>
        <taxon>Pterygota</taxon>
        <taxon>Neoptera</taxon>
        <taxon>Endopterygota</taxon>
        <taxon>Diptera</taxon>
        <taxon>Nematocera</taxon>
        <taxon>Psychodoidea</taxon>
        <taxon>Psychodidae</taxon>
        <taxon>Phlebotomus</taxon>
        <taxon>Phlebotomus</taxon>
    </lineage>
</organism>
<evidence type="ECO:0000313" key="2">
    <source>
        <dbReference type="Proteomes" id="UP000092462"/>
    </source>
</evidence>
<reference evidence="1" key="1">
    <citation type="submission" date="2022-08" db="UniProtKB">
        <authorList>
            <consortium name="EnsemblMetazoa"/>
        </authorList>
    </citation>
    <scope>IDENTIFICATION</scope>
    <source>
        <strain evidence="1">Israel</strain>
    </source>
</reference>
<accession>A0A1B0D8L5</accession>